<dbReference type="Proteomes" id="UP000040841">
    <property type="component" value="Unassembled WGS sequence"/>
</dbReference>
<comment type="caution">
    <text evidence="1">The sequence shown here is derived from an EMBL/GenBank/DDBJ whole genome shotgun (WGS) entry which is preliminary data.</text>
</comment>
<sequence length="52" mass="5806">MSDNDLDIIPFSEAKALLLADEATFAAYNEIQDRKTVMTELKDANKAIKQFG</sequence>
<dbReference type="EMBL" id="CQBM01000001">
    <property type="protein sequence ID" value="CNH28615.1"/>
    <property type="molecule type" value="Genomic_DNA"/>
</dbReference>
<dbReference type="RefSeq" id="WP_230675060.1">
    <property type="nucleotide sequence ID" value="NZ_CABHYS010000038.1"/>
</dbReference>
<organism evidence="1 2">
    <name type="scientific">Yersinia mollaretii</name>
    <dbReference type="NCBI Taxonomy" id="33060"/>
    <lineage>
        <taxon>Bacteria</taxon>
        <taxon>Pseudomonadati</taxon>
        <taxon>Pseudomonadota</taxon>
        <taxon>Gammaproteobacteria</taxon>
        <taxon>Enterobacterales</taxon>
        <taxon>Yersiniaceae</taxon>
        <taxon>Yersinia</taxon>
    </lineage>
</organism>
<reference evidence="1 2" key="1">
    <citation type="submission" date="2015-03" db="EMBL/GenBank/DDBJ databases">
        <authorList>
            <consortium name="Pathogen Informatics"/>
            <person name="Murphy D."/>
        </authorList>
    </citation>
    <scope>NUCLEOTIDE SEQUENCE [LARGE SCALE GENOMIC DNA]</scope>
    <source>
        <strain evidence="1 2">FE82747</strain>
    </source>
</reference>
<name>A0AA36PDZ4_YERMO</name>
<dbReference type="AlphaFoldDB" id="A0AA36PDZ4"/>
<evidence type="ECO:0000313" key="1">
    <source>
        <dbReference type="EMBL" id="CNH28615.1"/>
    </source>
</evidence>
<evidence type="ECO:0000313" key="2">
    <source>
        <dbReference type="Proteomes" id="UP000040841"/>
    </source>
</evidence>
<accession>A0AA36PDZ4</accession>
<protein>
    <submittedName>
        <fullName evidence="1">Uncharacterized protein</fullName>
    </submittedName>
</protein>
<gene>
    <name evidence="1" type="ORF">ERS008502_00018</name>
</gene>
<proteinExistence type="predicted"/>